<dbReference type="Proteomes" id="UP000003503">
    <property type="component" value="Unassembled WGS sequence"/>
</dbReference>
<dbReference type="eggNOG" id="COG0076">
    <property type="taxonomic scope" value="Bacteria"/>
</dbReference>
<dbReference type="GO" id="GO:0030170">
    <property type="term" value="F:pyridoxal phosphate binding"/>
    <property type="evidence" value="ECO:0007669"/>
    <property type="project" value="InterPro"/>
</dbReference>
<dbReference type="PANTHER" id="PTHR42735:SF4">
    <property type="entry name" value="PYRIDOXAL PHOSPHATE-DEPENDENT DECARBOXYLASE FAMILY PROTEIN"/>
    <property type="match status" value="1"/>
</dbReference>
<keyword evidence="3 6" id="KW-0456">Lyase</keyword>
<dbReference type="InterPro" id="IPR002129">
    <property type="entry name" value="PyrdxlP-dep_de-COase"/>
</dbReference>
<dbReference type="STRING" id="888062.HMPREF9083_0742"/>
<dbReference type="GO" id="GO:0004058">
    <property type="term" value="F:aromatic-L-amino-acid decarboxylase activity"/>
    <property type="evidence" value="ECO:0007669"/>
    <property type="project" value="UniProtKB-ARBA"/>
</dbReference>
<evidence type="ECO:0000256" key="3">
    <source>
        <dbReference type="ARBA" id="ARBA00023239"/>
    </source>
</evidence>
<dbReference type="Pfam" id="PF21391">
    <property type="entry name" value="tyr_de_CO2_C"/>
    <property type="match status" value="1"/>
</dbReference>
<evidence type="ECO:0000256" key="4">
    <source>
        <dbReference type="PIRSR" id="PIRSR602129-50"/>
    </source>
</evidence>
<dbReference type="InterPro" id="IPR022397">
    <property type="entry name" value="Tyrosine_deCO2ase_bac"/>
</dbReference>
<dbReference type="EC" id="4.1.1.-" evidence="6"/>
<dbReference type="RefSeq" id="WP_007556048.1">
    <property type="nucleotide sequence ID" value="NZ_GL878519.1"/>
</dbReference>
<dbReference type="InterPro" id="IPR021115">
    <property type="entry name" value="Pyridoxal-P_BS"/>
</dbReference>
<protein>
    <submittedName>
        <fullName evidence="6">Decarboxylase</fullName>
        <ecNumber evidence="6">4.1.1.-</ecNumber>
    </submittedName>
</protein>
<evidence type="ECO:0000313" key="6">
    <source>
        <dbReference type="EMBL" id="EGF14000.1"/>
    </source>
</evidence>
<name>F2BX24_9FIRM</name>
<evidence type="ECO:0000259" key="5">
    <source>
        <dbReference type="Pfam" id="PF21391"/>
    </source>
</evidence>
<organism evidence="6 7">
    <name type="scientific">Dialister micraerophilus DSM 19965</name>
    <dbReference type="NCBI Taxonomy" id="888062"/>
    <lineage>
        <taxon>Bacteria</taxon>
        <taxon>Bacillati</taxon>
        <taxon>Bacillota</taxon>
        <taxon>Negativicutes</taxon>
        <taxon>Veillonellales</taxon>
        <taxon>Veillonellaceae</taxon>
        <taxon>Dialister</taxon>
    </lineage>
</organism>
<dbReference type="SUPFAM" id="SSF53383">
    <property type="entry name" value="PLP-dependent transferases"/>
    <property type="match status" value="1"/>
</dbReference>
<evidence type="ECO:0000256" key="2">
    <source>
        <dbReference type="ARBA" id="ARBA00022898"/>
    </source>
</evidence>
<comment type="caution">
    <text evidence="6">The sequence shown here is derived from an EMBL/GenBank/DDBJ whole genome shotgun (WGS) entry which is preliminary data.</text>
</comment>
<dbReference type="InterPro" id="IPR015424">
    <property type="entry name" value="PyrdxlP-dep_Trfase"/>
</dbReference>
<dbReference type="InterPro" id="IPR049373">
    <property type="entry name" value="TyrDC_C"/>
</dbReference>
<evidence type="ECO:0000313" key="7">
    <source>
        <dbReference type="Proteomes" id="UP000003503"/>
    </source>
</evidence>
<keyword evidence="2 4" id="KW-0663">Pyridoxal phosphate</keyword>
<dbReference type="GO" id="GO:0019752">
    <property type="term" value="P:carboxylic acid metabolic process"/>
    <property type="evidence" value="ECO:0007669"/>
    <property type="project" value="InterPro"/>
</dbReference>
<dbReference type="PROSITE" id="PS00392">
    <property type="entry name" value="DDC_GAD_HDC_YDC"/>
    <property type="match status" value="1"/>
</dbReference>
<dbReference type="PANTHER" id="PTHR42735">
    <property type="match status" value="1"/>
</dbReference>
<dbReference type="NCBIfam" id="TIGR03811">
    <property type="entry name" value="tyr_de_CO2_Ent"/>
    <property type="match status" value="1"/>
</dbReference>
<feature type="domain" description="L-tyrosine decarboxylase C-terminal" evidence="5">
    <location>
        <begin position="467"/>
        <end position="607"/>
    </location>
</feature>
<dbReference type="EMBL" id="AFBB01000013">
    <property type="protein sequence ID" value="EGF14000.1"/>
    <property type="molecule type" value="Genomic_DNA"/>
</dbReference>
<dbReference type="InterPro" id="IPR050477">
    <property type="entry name" value="GrpII_AminoAcid_Decarb"/>
</dbReference>
<dbReference type="Gene3D" id="3.40.640.10">
    <property type="entry name" value="Type I PLP-dependent aspartate aminotransferase-like (Major domain)"/>
    <property type="match status" value="1"/>
</dbReference>
<sequence>MSKELNLESLFIGSKGENGNLYKELLSNLIDDHIGWRKNYMPQDPAMIGSADKREESFKLTADKVKDVLDEASRRMRATAVPWHSAGRFWGHMNSETLLPAILGYNFSMLWNGNNCAYESSPATSAMEEDVGIDFSHMCGYGEIGWGHLTGGGTAANVEGIWYARNIKSIPLALKKVLPETVAGKSEWDLLNMPTDEVMDIVDAHPQSIDAIKAVSARSGKDIQKLGKWLVPKTKHYSWPKAADMVGVGLDQLVMVDVDSHYRLKMDKLEETIRELAAQQIPVMGVVGVVGSTEEGAVDPIHEIVALRKKLYKELGVYFYIHIDAAYGSYARTLFLDENYNFIPYEKLDEEFKKHGVFHSPVHIKREVYEAYKAFGEAESITVDPHKMGYIPYAAGGVVIKRRSMRELIGYFAAYVNEKGAPSLLGAYMLEGSKAGATAVAVWVAHRVLGLNVSGYGRLIGASIESARNFYDFLGTLTFEVNGKTIRVHQLVDPDFNMVDYVFQQDGATLEETNELNRQFWLATSSGRESLYTQGFITSHTDFARPDYGDSPFDEFVNKKLGYSREEWEKAGKVTVLRACCLTPYMNDKKAFEYFSEEIKKAMVKALTAIVK</sequence>
<feature type="modified residue" description="N6-(pyridoxal phosphate)lysine" evidence="4">
    <location>
        <position position="387"/>
    </location>
</feature>
<reference evidence="6 7" key="1">
    <citation type="submission" date="2011-02" db="EMBL/GenBank/DDBJ databases">
        <authorList>
            <person name="Muzny D."/>
            <person name="Qin X."/>
            <person name="Deng J."/>
            <person name="Jiang H."/>
            <person name="Liu Y."/>
            <person name="Qu J."/>
            <person name="Song X.-Z."/>
            <person name="Zhang L."/>
            <person name="Thornton R."/>
            <person name="Coyle M."/>
            <person name="Francisco L."/>
            <person name="Jackson L."/>
            <person name="Javaid M."/>
            <person name="Korchina V."/>
            <person name="Kovar C."/>
            <person name="Mata R."/>
            <person name="Mathew T."/>
            <person name="Ngo R."/>
            <person name="Nguyen L."/>
            <person name="Nguyen N."/>
            <person name="Okwuonu G."/>
            <person name="Ongeri F."/>
            <person name="Pham C."/>
            <person name="Simmons D."/>
            <person name="Wilczek-Boney K."/>
            <person name="Hale W."/>
            <person name="Jakkamsetti A."/>
            <person name="Pham P."/>
            <person name="Ruth R."/>
            <person name="San Lucas F."/>
            <person name="Warren J."/>
            <person name="Zhang J."/>
            <person name="Zhao Z."/>
            <person name="Zhou C."/>
            <person name="Zhu D."/>
            <person name="Lee S."/>
            <person name="Bess C."/>
            <person name="Blankenburg K."/>
            <person name="Forbes L."/>
            <person name="Fu Q."/>
            <person name="Gubbala S."/>
            <person name="Hirani K."/>
            <person name="Jayaseelan J.C."/>
            <person name="Lara F."/>
            <person name="Munidasa M."/>
            <person name="Palculict T."/>
            <person name="Patil S."/>
            <person name="Pu L.-L."/>
            <person name="Saada N."/>
            <person name="Tang L."/>
            <person name="Weissenberger G."/>
            <person name="Zhu Y."/>
            <person name="Hemphill L."/>
            <person name="Shang Y."/>
            <person name="Youmans B."/>
            <person name="Ayvaz T."/>
            <person name="Ross M."/>
            <person name="Santibanez J."/>
            <person name="Aqrawi P."/>
            <person name="Gross S."/>
            <person name="Joshi V."/>
            <person name="Fowler G."/>
            <person name="Nazareth L."/>
            <person name="Reid J."/>
            <person name="Worley K."/>
            <person name="Petrosino J."/>
            <person name="Highlander S."/>
            <person name="Gibbs R."/>
        </authorList>
    </citation>
    <scope>NUCLEOTIDE SEQUENCE [LARGE SCALE GENOMIC DNA]</scope>
    <source>
        <strain evidence="6 7">DSM 19965</strain>
    </source>
</reference>
<dbReference type="Pfam" id="PF00282">
    <property type="entry name" value="Pyridoxal_deC"/>
    <property type="match status" value="1"/>
</dbReference>
<accession>F2BX24</accession>
<dbReference type="AlphaFoldDB" id="F2BX24"/>
<gene>
    <name evidence="6" type="ORF">HMPREF9083_0742</name>
</gene>
<evidence type="ECO:0000256" key="1">
    <source>
        <dbReference type="ARBA" id="ARBA00001933"/>
    </source>
</evidence>
<comment type="cofactor">
    <cofactor evidence="1 4">
        <name>pyridoxal 5'-phosphate</name>
        <dbReference type="ChEBI" id="CHEBI:597326"/>
    </cofactor>
</comment>
<proteinExistence type="predicted"/>
<dbReference type="InterPro" id="IPR015421">
    <property type="entry name" value="PyrdxlP-dep_Trfase_major"/>
</dbReference>
<keyword evidence="7" id="KW-1185">Reference proteome</keyword>
<dbReference type="HOGENOM" id="CLU_005446_0_1_9"/>